<dbReference type="InterPro" id="IPR007710">
    <property type="entry name" value="Nucleoside_deoxyribTrfase"/>
</dbReference>
<proteinExistence type="predicted"/>
<dbReference type="EMBL" id="PFAO01000028">
    <property type="protein sequence ID" value="PIT95426.1"/>
    <property type="molecule type" value="Genomic_DNA"/>
</dbReference>
<accession>A0A2M6WRT4</accession>
<protein>
    <recommendedName>
        <fullName evidence="3">Nucleoside 2-deoxyribosyltransferase</fullName>
    </recommendedName>
</protein>
<comment type="caution">
    <text evidence="1">The sequence shown here is derived from an EMBL/GenBank/DDBJ whole genome shotgun (WGS) entry which is preliminary data.</text>
</comment>
<gene>
    <name evidence="1" type="ORF">COT96_01315</name>
</gene>
<dbReference type="SUPFAM" id="SSF52309">
    <property type="entry name" value="N-(deoxy)ribosyltransferase-like"/>
    <property type="match status" value="1"/>
</dbReference>
<dbReference type="Proteomes" id="UP000228964">
    <property type="component" value="Unassembled WGS sequence"/>
</dbReference>
<dbReference type="Pfam" id="PF05014">
    <property type="entry name" value="Nuc_deoxyrib_tr"/>
    <property type="match status" value="1"/>
</dbReference>
<evidence type="ECO:0000313" key="2">
    <source>
        <dbReference type="Proteomes" id="UP000228964"/>
    </source>
</evidence>
<dbReference type="Gene3D" id="3.40.50.450">
    <property type="match status" value="1"/>
</dbReference>
<reference evidence="2" key="1">
    <citation type="submission" date="2017-09" db="EMBL/GenBank/DDBJ databases">
        <title>Depth-based differentiation of microbial function through sediment-hosted aquifers and enrichment of novel symbionts in the deep terrestrial subsurface.</title>
        <authorList>
            <person name="Probst A.J."/>
            <person name="Ladd B."/>
            <person name="Jarett J.K."/>
            <person name="Geller-Mcgrath D.E."/>
            <person name="Sieber C.M.K."/>
            <person name="Emerson J.B."/>
            <person name="Anantharaman K."/>
            <person name="Thomas B.C."/>
            <person name="Malmstrom R."/>
            <person name="Stieglmeier M."/>
            <person name="Klingl A."/>
            <person name="Woyke T."/>
            <person name="Ryan C.M."/>
            <person name="Banfield J.F."/>
        </authorList>
    </citation>
    <scope>NUCLEOTIDE SEQUENCE [LARGE SCALE GENOMIC DNA]</scope>
</reference>
<organism evidence="1 2">
    <name type="scientific">Candidatus Falkowbacteria bacterium CG10_big_fil_rev_8_21_14_0_10_38_22</name>
    <dbReference type="NCBI Taxonomy" id="1974564"/>
    <lineage>
        <taxon>Bacteria</taxon>
        <taxon>Candidatus Falkowiibacteriota</taxon>
    </lineage>
</organism>
<dbReference type="AlphaFoldDB" id="A0A2M6WRT4"/>
<evidence type="ECO:0000313" key="1">
    <source>
        <dbReference type="EMBL" id="PIT95426.1"/>
    </source>
</evidence>
<evidence type="ECO:0008006" key="3">
    <source>
        <dbReference type="Google" id="ProtNLM"/>
    </source>
</evidence>
<sequence>MKIFISNKFKKENKKNLRRKLEQIITVLERDGHKTFNSFRDIGNWQTKELPPAKAISWAFNKIKKCDAILAFIDTKEVSKGMHLELGFAKALNKKIILLISKKVCFPTLEALSNHVIRFDDIKDAIKKLIKIKI</sequence>
<name>A0A2M6WRT4_9BACT</name>